<keyword evidence="4 10" id="KW-0808">Transferase</keyword>
<dbReference type="EMBL" id="AABTCC010000035">
    <property type="protein sequence ID" value="EAI8859883.1"/>
    <property type="molecule type" value="Genomic_DNA"/>
</dbReference>
<dbReference type="EC" id="2.1.1.72" evidence="2"/>
<comment type="caution">
    <text evidence="10">The sequence shown here is derived from an EMBL/GenBank/DDBJ whole genome shotgun (WGS) entry which is preliminary data.</text>
</comment>
<dbReference type="GO" id="GO:0032259">
    <property type="term" value="P:methylation"/>
    <property type="evidence" value="ECO:0007669"/>
    <property type="project" value="UniProtKB-KW"/>
</dbReference>
<dbReference type="Proteomes" id="UP000535509">
    <property type="component" value="Unassembled WGS sequence"/>
</dbReference>
<dbReference type="Pfam" id="PF12161">
    <property type="entry name" value="HsdM_N"/>
    <property type="match status" value="1"/>
</dbReference>
<dbReference type="Gene3D" id="1.20.1260.30">
    <property type="match status" value="1"/>
</dbReference>
<evidence type="ECO:0000256" key="3">
    <source>
        <dbReference type="ARBA" id="ARBA00022603"/>
    </source>
</evidence>
<dbReference type="InterPro" id="IPR038333">
    <property type="entry name" value="T1MK-like_N_sf"/>
</dbReference>
<evidence type="ECO:0000259" key="9">
    <source>
        <dbReference type="Pfam" id="PF12161"/>
    </source>
</evidence>
<organism evidence="10 11">
    <name type="scientific">Campylobacter fetus</name>
    <dbReference type="NCBI Taxonomy" id="196"/>
    <lineage>
        <taxon>Bacteria</taxon>
        <taxon>Pseudomonadati</taxon>
        <taxon>Campylobacterota</taxon>
        <taxon>Epsilonproteobacteria</taxon>
        <taxon>Campylobacterales</taxon>
        <taxon>Campylobacteraceae</taxon>
        <taxon>Campylobacter</taxon>
    </lineage>
</organism>
<dbReference type="GO" id="GO:0003677">
    <property type="term" value="F:DNA binding"/>
    <property type="evidence" value="ECO:0007669"/>
    <property type="project" value="InterPro"/>
</dbReference>
<dbReference type="InterPro" id="IPR022749">
    <property type="entry name" value="D12N6_MeTrfase_N"/>
</dbReference>
<reference evidence="10 11" key="1">
    <citation type="submission" date="2018-06" db="EMBL/GenBank/DDBJ databases">
        <authorList>
            <consortium name="PulseNet: The National Subtyping Network for Foodborne Disease Surveillance"/>
            <person name="Tarr C.L."/>
            <person name="Trees E."/>
            <person name="Katz L.S."/>
            <person name="Carleton-Romer H.A."/>
            <person name="Stroika S."/>
            <person name="Kucerova Z."/>
            <person name="Roache K.F."/>
            <person name="Sabol A.L."/>
            <person name="Besser J."/>
            <person name="Gerner-Smidt P."/>
        </authorList>
    </citation>
    <scope>NUCLEOTIDE SEQUENCE [LARGE SCALE GENOMIC DNA]</scope>
    <source>
        <strain evidence="10 11">PNUSAC001503</strain>
    </source>
</reference>
<dbReference type="Gene3D" id="3.40.50.150">
    <property type="entry name" value="Vaccinia Virus protein VP39"/>
    <property type="match status" value="1"/>
</dbReference>
<dbReference type="RefSeq" id="WP_011732032.1">
    <property type="nucleotide sequence ID" value="NZ_AACCWR020000029.1"/>
</dbReference>
<dbReference type="InterPro" id="IPR002052">
    <property type="entry name" value="DNA_methylase_N6_adenine_CS"/>
</dbReference>
<dbReference type="PRINTS" id="PR00507">
    <property type="entry name" value="N12N6MTFRASE"/>
</dbReference>
<feature type="domain" description="DNA methylase adenine-specific" evidence="8">
    <location>
        <begin position="164"/>
        <end position="467"/>
    </location>
</feature>
<dbReference type="PANTHER" id="PTHR42933">
    <property type="entry name" value="SLR6095 PROTEIN"/>
    <property type="match status" value="1"/>
</dbReference>
<dbReference type="GeneID" id="61064820"/>
<keyword evidence="5" id="KW-0949">S-adenosyl-L-methionine</keyword>
<dbReference type="SUPFAM" id="SSF53335">
    <property type="entry name" value="S-adenosyl-L-methionine-dependent methyltransferases"/>
    <property type="match status" value="1"/>
</dbReference>
<dbReference type="NCBIfam" id="TIGR00497">
    <property type="entry name" value="hsdM"/>
    <property type="match status" value="1"/>
</dbReference>
<comment type="similarity">
    <text evidence="1">Belongs to the N(4)/N(6)-methyltransferase family.</text>
</comment>
<dbReference type="GO" id="GO:0008170">
    <property type="term" value="F:N-methyltransferase activity"/>
    <property type="evidence" value="ECO:0007669"/>
    <property type="project" value="InterPro"/>
</dbReference>
<dbReference type="Pfam" id="PF02384">
    <property type="entry name" value="N6_Mtase"/>
    <property type="match status" value="1"/>
</dbReference>
<dbReference type="InterPro" id="IPR029063">
    <property type="entry name" value="SAM-dependent_MTases_sf"/>
</dbReference>
<keyword evidence="3 10" id="KW-0489">Methyltransferase</keyword>
<dbReference type="InterPro" id="IPR004546">
    <property type="entry name" value="Restrct_endonuc_T1M"/>
</dbReference>
<accession>A0A5L4XHY7</accession>
<evidence type="ECO:0000256" key="6">
    <source>
        <dbReference type="ARBA" id="ARBA00022747"/>
    </source>
</evidence>
<protein>
    <recommendedName>
        <fullName evidence="2">site-specific DNA-methyltransferase (adenine-specific)</fullName>
        <ecNumber evidence="2">2.1.1.72</ecNumber>
    </recommendedName>
</protein>
<evidence type="ECO:0000313" key="11">
    <source>
        <dbReference type="Proteomes" id="UP000535509"/>
    </source>
</evidence>
<evidence type="ECO:0000256" key="4">
    <source>
        <dbReference type="ARBA" id="ARBA00022679"/>
    </source>
</evidence>
<dbReference type="OMA" id="YSKFHIA"/>
<dbReference type="InterPro" id="IPR051537">
    <property type="entry name" value="DNA_Adenine_Mtase"/>
</dbReference>
<dbReference type="AlphaFoldDB" id="A0A5L4XHY7"/>
<comment type="catalytic activity">
    <reaction evidence="7">
        <text>a 2'-deoxyadenosine in DNA + S-adenosyl-L-methionine = an N(6)-methyl-2'-deoxyadenosine in DNA + S-adenosyl-L-homocysteine + H(+)</text>
        <dbReference type="Rhea" id="RHEA:15197"/>
        <dbReference type="Rhea" id="RHEA-COMP:12418"/>
        <dbReference type="Rhea" id="RHEA-COMP:12419"/>
        <dbReference type="ChEBI" id="CHEBI:15378"/>
        <dbReference type="ChEBI" id="CHEBI:57856"/>
        <dbReference type="ChEBI" id="CHEBI:59789"/>
        <dbReference type="ChEBI" id="CHEBI:90615"/>
        <dbReference type="ChEBI" id="CHEBI:90616"/>
        <dbReference type="EC" id="2.1.1.72"/>
    </reaction>
</comment>
<evidence type="ECO:0000256" key="2">
    <source>
        <dbReference type="ARBA" id="ARBA00011900"/>
    </source>
</evidence>
<dbReference type="GO" id="GO:0009307">
    <property type="term" value="P:DNA restriction-modification system"/>
    <property type="evidence" value="ECO:0007669"/>
    <property type="project" value="UniProtKB-KW"/>
</dbReference>
<sequence>MQNAVTLEKTTKKTIENIIWKACDTFRGTMDGSNYKDYILTMLFVKYLSDFYKEKLELLKAEYGDKLERIEAKLKKEKFRLDESCTFDYFIANKEASNLGEIINKALEKIEEDNRQKLNGIFRNIDFNSTAILGDTKQRNIILKNLIEDFSDDRLDLRPSMLENNDIIGDVYEYLIAHFASNAGKKGGEFYTPSEVSTLLAKLVNPQEGDMIYDPTCGSGSLLIKVSKEIHSKNFRLYGQEKNGQTHALCKMNMFLHEINDAVIEWGDTIRNPLHLQNNLLKTFDIVVANPPFSLDKWGEEIASGDSFGRFKFGIPPKSKGDYAFVLHMLSSLNSHGTMGVILPHGVLFRGSSEGKIRQKLIEQNLLDAIIGLPANLFYGTGIPACIMIFKKNRTNNDVLFIDASSEFYKDKNQNRLNDALIAKIAKTYNDRISVDKYAYLATIEQIEQNDYNLNIPRYVDTYEEEKPIDIQATKDEIKRIENELNLVQNKMTAYLKELGL</sequence>
<evidence type="ECO:0000313" key="10">
    <source>
        <dbReference type="EMBL" id="EAI8859883.1"/>
    </source>
</evidence>
<proteinExistence type="inferred from homology"/>
<dbReference type="GO" id="GO:0009007">
    <property type="term" value="F:site-specific DNA-methyltransferase (adenine-specific) activity"/>
    <property type="evidence" value="ECO:0007669"/>
    <property type="project" value="UniProtKB-EC"/>
</dbReference>
<evidence type="ECO:0000256" key="5">
    <source>
        <dbReference type="ARBA" id="ARBA00022691"/>
    </source>
</evidence>
<evidence type="ECO:0000259" key="8">
    <source>
        <dbReference type="Pfam" id="PF02384"/>
    </source>
</evidence>
<dbReference type="InterPro" id="IPR003356">
    <property type="entry name" value="DNA_methylase_A-5"/>
</dbReference>
<keyword evidence="6" id="KW-0680">Restriction system</keyword>
<evidence type="ECO:0000256" key="7">
    <source>
        <dbReference type="ARBA" id="ARBA00047942"/>
    </source>
</evidence>
<dbReference type="PROSITE" id="PS00092">
    <property type="entry name" value="N6_MTASE"/>
    <property type="match status" value="1"/>
</dbReference>
<name>A0A5L4XHY7_CAMFE</name>
<keyword evidence="11" id="KW-1185">Reference proteome</keyword>
<dbReference type="PANTHER" id="PTHR42933:SF3">
    <property type="entry name" value="TYPE I RESTRICTION ENZYME MJAVIII METHYLASE SUBUNIT"/>
    <property type="match status" value="1"/>
</dbReference>
<gene>
    <name evidence="10" type="ORF">CX802_08600</name>
</gene>
<evidence type="ECO:0000256" key="1">
    <source>
        <dbReference type="ARBA" id="ARBA00006594"/>
    </source>
</evidence>
<feature type="domain" description="N6 adenine-specific DNA methyltransferase N-terminal" evidence="9">
    <location>
        <begin position="15"/>
        <end position="150"/>
    </location>
</feature>